<dbReference type="InterPro" id="IPR001608">
    <property type="entry name" value="Ala_racemase_N"/>
</dbReference>
<comment type="caution">
    <text evidence="2">The sequence shown here is derived from an EMBL/GenBank/DDBJ whole genome shotgun (WGS) entry which is preliminary data.</text>
</comment>
<gene>
    <name evidence="2" type="ORF">VW23_022820</name>
</gene>
<feature type="non-terminal residue" evidence="2">
    <location>
        <position position="273"/>
    </location>
</feature>
<name>A0A1E5XNE5_9HYPH</name>
<dbReference type="PANTHER" id="PTHR28004">
    <property type="entry name" value="ZGC:162816-RELATED"/>
    <property type="match status" value="1"/>
</dbReference>
<dbReference type="PANTHER" id="PTHR28004:SF2">
    <property type="entry name" value="D-SERINE DEHYDRATASE"/>
    <property type="match status" value="1"/>
</dbReference>
<dbReference type="GO" id="GO:0036088">
    <property type="term" value="P:D-serine catabolic process"/>
    <property type="evidence" value="ECO:0007669"/>
    <property type="project" value="TreeGrafter"/>
</dbReference>
<reference evidence="2 3" key="1">
    <citation type="journal article" date="2015" name="Genome Announc.">
        <title>Genome Assemblies of Three Soil-Associated Devosia species: D. insulae, D. limi, and D. soli.</title>
        <authorList>
            <person name="Hassan Y.I."/>
            <person name="Lepp D."/>
            <person name="Zhou T."/>
        </authorList>
    </citation>
    <scope>NUCLEOTIDE SEQUENCE [LARGE SCALE GENOMIC DNA]</scope>
    <source>
        <strain evidence="2 3">DS-56</strain>
    </source>
</reference>
<dbReference type="GO" id="GO:0008721">
    <property type="term" value="F:D-serine ammonia-lyase activity"/>
    <property type="evidence" value="ECO:0007669"/>
    <property type="project" value="TreeGrafter"/>
</dbReference>
<dbReference type="OrthoDB" id="9772497at2"/>
<feature type="domain" description="Alanine racemase N-terminal" evidence="1">
    <location>
        <begin position="30"/>
        <end position="255"/>
    </location>
</feature>
<dbReference type="Proteomes" id="UP000095463">
    <property type="component" value="Unassembled WGS sequence"/>
</dbReference>
<dbReference type="Pfam" id="PF01168">
    <property type="entry name" value="Ala_racemase_N"/>
    <property type="match status" value="1"/>
</dbReference>
<dbReference type="EMBL" id="LAJE02000230">
    <property type="protein sequence ID" value="OEO30127.1"/>
    <property type="molecule type" value="Genomic_DNA"/>
</dbReference>
<accession>A0A1E5XNE5</accession>
<organism evidence="2 3">
    <name type="scientific">Devosia insulae DS-56</name>
    <dbReference type="NCBI Taxonomy" id="1116389"/>
    <lineage>
        <taxon>Bacteria</taxon>
        <taxon>Pseudomonadati</taxon>
        <taxon>Pseudomonadota</taxon>
        <taxon>Alphaproteobacteria</taxon>
        <taxon>Hyphomicrobiales</taxon>
        <taxon>Devosiaceae</taxon>
        <taxon>Devosia</taxon>
    </lineage>
</organism>
<proteinExistence type="predicted"/>
<dbReference type="AlphaFoldDB" id="A0A1E5XNE5"/>
<dbReference type="InterPro" id="IPR029066">
    <property type="entry name" value="PLP-binding_barrel"/>
</dbReference>
<evidence type="ECO:0000313" key="2">
    <source>
        <dbReference type="EMBL" id="OEO30127.1"/>
    </source>
</evidence>
<sequence length="273" mass="28362">MKRGVAGLNETLVGQPGSRAQLETPALLLDAQRFEASLDRLAQLARLSGIGLRPHAKSHKCAAIAERQMAAGALGIACAKPGELLALFEAGLTKLMLTAPVSSRLKIDRLTAAAARGLELIVVVDRLELVAAFGASARAAGTHFAVLIDCDTGLGRTGVTEAEEAVALARAITTEIGLVYAGVQAYAGKVQHVFDHQERRAANDLANARLAPILVGLRAAGLAPAIVSGGGTGSHLLDFEDGILTEVQAGSYVLMDEGYRPVDFHGAGEPVFD</sequence>
<dbReference type="RefSeq" id="WP_069910640.1">
    <property type="nucleotide sequence ID" value="NZ_LAJE02000230.1"/>
</dbReference>
<evidence type="ECO:0000259" key="1">
    <source>
        <dbReference type="Pfam" id="PF01168"/>
    </source>
</evidence>
<evidence type="ECO:0000313" key="3">
    <source>
        <dbReference type="Proteomes" id="UP000095463"/>
    </source>
</evidence>
<dbReference type="Gene3D" id="3.20.20.10">
    <property type="entry name" value="Alanine racemase"/>
    <property type="match status" value="1"/>
</dbReference>
<dbReference type="InterPro" id="IPR051466">
    <property type="entry name" value="D-amino_acid_metab_enzyme"/>
</dbReference>
<keyword evidence="3" id="KW-1185">Reference proteome</keyword>
<dbReference type="SUPFAM" id="SSF51419">
    <property type="entry name" value="PLP-binding barrel"/>
    <property type="match status" value="1"/>
</dbReference>
<protein>
    <recommendedName>
        <fullName evidence="1">Alanine racemase N-terminal domain-containing protein</fullName>
    </recommendedName>
</protein>